<dbReference type="EMBL" id="CADEAL010004169">
    <property type="protein sequence ID" value="CAB1453449.1"/>
    <property type="molecule type" value="Genomic_DNA"/>
</dbReference>
<dbReference type="Proteomes" id="UP001153269">
    <property type="component" value="Unassembled WGS sequence"/>
</dbReference>
<feature type="compositionally biased region" description="Basic and acidic residues" evidence="1">
    <location>
        <begin position="10"/>
        <end position="31"/>
    </location>
</feature>
<accession>A0A9N7Z9D9</accession>
<protein>
    <submittedName>
        <fullName evidence="2">Uncharacterized protein</fullName>
    </submittedName>
</protein>
<keyword evidence="3" id="KW-1185">Reference proteome</keyword>
<proteinExistence type="predicted"/>
<evidence type="ECO:0000256" key="1">
    <source>
        <dbReference type="SAM" id="MobiDB-lite"/>
    </source>
</evidence>
<name>A0A9N7Z9D9_PLEPL</name>
<reference evidence="2" key="1">
    <citation type="submission" date="2020-03" db="EMBL/GenBank/DDBJ databases">
        <authorList>
            <person name="Weist P."/>
        </authorList>
    </citation>
    <scope>NUCLEOTIDE SEQUENCE</scope>
</reference>
<comment type="caution">
    <text evidence="2">The sequence shown here is derived from an EMBL/GenBank/DDBJ whole genome shotgun (WGS) entry which is preliminary data.</text>
</comment>
<sequence length="135" mass="15405">MTSMKTGQQGREEETKRAMQEEEKGSKGMRDRGSIVKVLTDRWRSHLWQQGLHAELTLSILCRLHRVIASSDNPCFCPQQLVSESNFPQSLHKAWRRETLSGPRQQLSTGLLLQMILAGKFTWSDVEPNVLLVSD</sequence>
<evidence type="ECO:0000313" key="3">
    <source>
        <dbReference type="Proteomes" id="UP001153269"/>
    </source>
</evidence>
<evidence type="ECO:0000313" key="2">
    <source>
        <dbReference type="EMBL" id="CAB1453449.1"/>
    </source>
</evidence>
<feature type="region of interest" description="Disordered" evidence="1">
    <location>
        <begin position="1"/>
        <end position="31"/>
    </location>
</feature>
<dbReference type="AlphaFoldDB" id="A0A9N7Z9D9"/>
<organism evidence="2 3">
    <name type="scientific">Pleuronectes platessa</name>
    <name type="common">European plaice</name>
    <dbReference type="NCBI Taxonomy" id="8262"/>
    <lineage>
        <taxon>Eukaryota</taxon>
        <taxon>Metazoa</taxon>
        <taxon>Chordata</taxon>
        <taxon>Craniata</taxon>
        <taxon>Vertebrata</taxon>
        <taxon>Euteleostomi</taxon>
        <taxon>Actinopterygii</taxon>
        <taxon>Neopterygii</taxon>
        <taxon>Teleostei</taxon>
        <taxon>Neoteleostei</taxon>
        <taxon>Acanthomorphata</taxon>
        <taxon>Carangaria</taxon>
        <taxon>Pleuronectiformes</taxon>
        <taxon>Pleuronectoidei</taxon>
        <taxon>Pleuronectidae</taxon>
        <taxon>Pleuronectes</taxon>
    </lineage>
</organism>
<gene>
    <name evidence="2" type="ORF">PLEPLA_LOCUS41202</name>
</gene>